<evidence type="ECO:0000259" key="1">
    <source>
        <dbReference type="Pfam" id="PF00535"/>
    </source>
</evidence>
<name>A0A7C4QN33_9PLAN</name>
<dbReference type="CDD" id="cd04179">
    <property type="entry name" value="DPM_DPG-synthase_like"/>
    <property type="match status" value="1"/>
</dbReference>
<sequence length="249" mass="28062">MTRRVLTALPVHNEVRHVSDVLDEVRRYSQHILVVDDGSTDGTAALLSRRDDVVTVTHPCNLGYGGALRTAFQYALAHEYDVLVTIDCDGQHEPRLIPELAAAVWNAPGGPVDLVSGSRYLRELPGQTAPPEDRRRINREITAWLNRRFGLGITDAFCGFKAYRVPALADLHITELGYAMPLQVWIQAARRGWKIVEFAVPLIYLDEHRSFGGALDDAERRLLHYYEVLHREIAQQRFPCGTPLLCGER</sequence>
<dbReference type="SUPFAM" id="SSF53448">
    <property type="entry name" value="Nucleotide-diphospho-sugar transferases"/>
    <property type="match status" value="1"/>
</dbReference>
<dbReference type="GO" id="GO:0016740">
    <property type="term" value="F:transferase activity"/>
    <property type="evidence" value="ECO:0007669"/>
    <property type="project" value="UniProtKB-KW"/>
</dbReference>
<comment type="caution">
    <text evidence="2">The sequence shown here is derived from an EMBL/GenBank/DDBJ whole genome shotgun (WGS) entry which is preliminary data.</text>
</comment>
<organism evidence="2">
    <name type="scientific">Schlesneria paludicola</name>
    <dbReference type="NCBI Taxonomy" id="360056"/>
    <lineage>
        <taxon>Bacteria</taxon>
        <taxon>Pseudomonadati</taxon>
        <taxon>Planctomycetota</taxon>
        <taxon>Planctomycetia</taxon>
        <taxon>Planctomycetales</taxon>
        <taxon>Planctomycetaceae</taxon>
        <taxon>Schlesneria</taxon>
    </lineage>
</organism>
<dbReference type="PANTHER" id="PTHR48090">
    <property type="entry name" value="UNDECAPRENYL-PHOSPHATE 4-DEOXY-4-FORMAMIDO-L-ARABINOSE TRANSFERASE-RELATED"/>
    <property type="match status" value="1"/>
</dbReference>
<protein>
    <submittedName>
        <fullName evidence="2">Glycosyltransferase family 2 protein</fullName>
    </submittedName>
</protein>
<dbReference type="InterPro" id="IPR050256">
    <property type="entry name" value="Glycosyltransferase_2"/>
</dbReference>
<dbReference type="Gene3D" id="3.90.550.10">
    <property type="entry name" value="Spore Coat Polysaccharide Biosynthesis Protein SpsA, Chain A"/>
    <property type="match status" value="1"/>
</dbReference>
<feature type="domain" description="Glycosyltransferase 2-like" evidence="1">
    <location>
        <begin position="9"/>
        <end position="169"/>
    </location>
</feature>
<reference evidence="2" key="1">
    <citation type="journal article" date="2020" name="mSystems">
        <title>Genome- and Community-Level Interaction Insights into Carbon Utilization and Element Cycling Functions of Hydrothermarchaeota in Hydrothermal Sediment.</title>
        <authorList>
            <person name="Zhou Z."/>
            <person name="Liu Y."/>
            <person name="Xu W."/>
            <person name="Pan J."/>
            <person name="Luo Z.H."/>
            <person name="Li M."/>
        </authorList>
    </citation>
    <scope>NUCLEOTIDE SEQUENCE [LARGE SCALE GENOMIC DNA]</scope>
    <source>
        <strain evidence="2">SpSt-508</strain>
    </source>
</reference>
<evidence type="ECO:0000313" key="2">
    <source>
        <dbReference type="EMBL" id="HGT39287.1"/>
    </source>
</evidence>
<dbReference type="Pfam" id="PF00535">
    <property type="entry name" value="Glycos_transf_2"/>
    <property type="match status" value="1"/>
</dbReference>
<dbReference type="PANTHER" id="PTHR48090:SF7">
    <property type="entry name" value="RFBJ PROTEIN"/>
    <property type="match status" value="1"/>
</dbReference>
<dbReference type="EMBL" id="DSVQ01000012">
    <property type="protein sequence ID" value="HGT39287.1"/>
    <property type="molecule type" value="Genomic_DNA"/>
</dbReference>
<accession>A0A7C4QN33</accession>
<dbReference type="InterPro" id="IPR029044">
    <property type="entry name" value="Nucleotide-diphossugar_trans"/>
</dbReference>
<gene>
    <name evidence="2" type="ORF">ENS64_08500</name>
</gene>
<keyword evidence="2" id="KW-0808">Transferase</keyword>
<proteinExistence type="predicted"/>
<dbReference type="AlphaFoldDB" id="A0A7C4QN33"/>
<dbReference type="InterPro" id="IPR001173">
    <property type="entry name" value="Glyco_trans_2-like"/>
</dbReference>